<protein>
    <submittedName>
        <fullName evidence="3">Uncharacterized protein</fullName>
    </submittedName>
</protein>
<feature type="coiled-coil region" evidence="1">
    <location>
        <begin position="25"/>
        <end position="55"/>
    </location>
</feature>
<evidence type="ECO:0000256" key="2">
    <source>
        <dbReference type="SAM" id="MobiDB-lite"/>
    </source>
</evidence>
<dbReference type="EMBL" id="AKHW03002098">
    <property type="protein sequence ID" value="KYO40051.1"/>
    <property type="molecule type" value="Genomic_DNA"/>
</dbReference>
<reference evidence="3 4" key="1">
    <citation type="journal article" date="2012" name="Genome Biol.">
        <title>Sequencing three crocodilian genomes to illuminate the evolution of archosaurs and amniotes.</title>
        <authorList>
            <person name="St John J.A."/>
            <person name="Braun E.L."/>
            <person name="Isberg S.R."/>
            <person name="Miles L.G."/>
            <person name="Chong A.Y."/>
            <person name="Gongora J."/>
            <person name="Dalzell P."/>
            <person name="Moran C."/>
            <person name="Bed'hom B."/>
            <person name="Abzhanov A."/>
            <person name="Burgess S.C."/>
            <person name="Cooksey A.M."/>
            <person name="Castoe T.A."/>
            <person name="Crawford N.G."/>
            <person name="Densmore L.D."/>
            <person name="Drew J.C."/>
            <person name="Edwards S.V."/>
            <person name="Faircloth B.C."/>
            <person name="Fujita M.K."/>
            <person name="Greenwold M.J."/>
            <person name="Hoffmann F.G."/>
            <person name="Howard J.M."/>
            <person name="Iguchi T."/>
            <person name="Janes D.E."/>
            <person name="Khan S.Y."/>
            <person name="Kohno S."/>
            <person name="de Koning A.J."/>
            <person name="Lance S.L."/>
            <person name="McCarthy F.M."/>
            <person name="McCormack J.E."/>
            <person name="Merchant M.E."/>
            <person name="Peterson D.G."/>
            <person name="Pollock D.D."/>
            <person name="Pourmand N."/>
            <person name="Raney B.J."/>
            <person name="Roessler K.A."/>
            <person name="Sanford J.R."/>
            <person name="Sawyer R.H."/>
            <person name="Schmidt C.J."/>
            <person name="Triplett E.W."/>
            <person name="Tuberville T.D."/>
            <person name="Venegas-Anaya M."/>
            <person name="Howard J.T."/>
            <person name="Jarvis E.D."/>
            <person name="Guillette L.J.Jr."/>
            <person name="Glenn T.C."/>
            <person name="Green R.E."/>
            <person name="Ray D.A."/>
        </authorList>
    </citation>
    <scope>NUCLEOTIDE SEQUENCE [LARGE SCALE GENOMIC DNA]</scope>
    <source>
        <strain evidence="3">KSC_2009_1</strain>
    </source>
</reference>
<name>A0A151NT51_ALLMI</name>
<dbReference type="AlphaFoldDB" id="A0A151NT51"/>
<dbReference type="Proteomes" id="UP000050525">
    <property type="component" value="Unassembled WGS sequence"/>
</dbReference>
<organism evidence="3 4">
    <name type="scientific">Alligator mississippiensis</name>
    <name type="common">American alligator</name>
    <dbReference type="NCBI Taxonomy" id="8496"/>
    <lineage>
        <taxon>Eukaryota</taxon>
        <taxon>Metazoa</taxon>
        <taxon>Chordata</taxon>
        <taxon>Craniata</taxon>
        <taxon>Vertebrata</taxon>
        <taxon>Euteleostomi</taxon>
        <taxon>Archelosauria</taxon>
        <taxon>Archosauria</taxon>
        <taxon>Crocodylia</taxon>
        <taxon>Alligatoridae</taxon>
        <taxon>Alligatorinae</taxon>
        <taxon>Alligator</taxon>
    </lineage>
</organism>
<evidence type="ECO:0000256" key="1">
    <source>
        <dbReference type="SAM" id="Coils"/>
    </source>
</evidence>
<gene>
    <name evidence="3" type="ORF">Y1Q_0006584</name>
</gene>
<keyword evidence="1" id="KW-0175">Coiled coil</keyword>
<sequence length="138" mass="15535">MATDQLRGKVALLEIQLTEYVAVARAELQDHLQELEILKGSLSEAEKQLEALRLEALKPQENRELPVCMSPGIPGDETGAKKHQGSYAIEKPHIGRNTTPISILSSSPVLLFSSNKEDLLRTQPEFQEFLQHMKRLMF</sequence>
<evidence type="ECO:0000313" key="3">
    <source>
        <dbReference type="EMBL" id="KYO40051.1"/>
    </source>
</evidence>
<keyword evidence="4" id="KW-1185">Reference proteome</keyword>
<proteinExistence type="predicted"/>
<accession>A0A151NT51</accession>
<evidence type="ECO:0000313" key="4">
    <source>
        <dbReference type="Proteomes" id="UP000050525"/>
    </source>
</evidence>
<comment type="caution">
    <text evidence="3">The sequence shown here is derived from an EMBL/GenBank/DDBJ whole genome shotgun (WGS) entry which is preliminary data.</text>
</comment>
<feature type="region of interest" description="Disordered" evidence="2">
    <location>
        <begin position="63"/>
        <end position="84"/>
    </location>
</feature>